<dbReference type="PROSITE" id="PS00107">
    <property type="entry name" value="PROTEIN_KINASE_ATP"/>
    <property type="match status" value="1"/>
</dbReference>
<dbReference type="Pfam" id="PF00069">
    <property type="entry name" value="Pkinase"/>
    <property type="match status" value="1"/>
</dbReference>
<dbReference type="PANTHER" id="PTHR24345">
    <property type="entry name" value="SERINE/THREONINE-PROTEIN KINASE PLK"/>
    <property type="match status" value="1"/>
</dbReference>
<organism evidence="11 12">
    <name type="scientific">Mesorhabditis spiculigera</name>
    <dbReference type="NCBI Taxonomy" id="96644"/>
    <lineage>
        <taxon>Eukaryota</taxon>
        <taxon>Metazoa</taxon>
        <taxon>Ecdysozoa</taxon>
        <taxon>Nematoda</taxon>
        <taxon>Chromadorea</taxon>
        <taxon>Rhabditida</taxon>
        <taxon>Rhabditina</taxon>
        <taxon>Rhabditomorpha</taxon>
        <taxon>Rhabditoidea</taxon>
        <taxon>Rhabditidae</taxon>
        <taxon>Mesorhabditinae</taxon>
        <taxon>Mesorhabditis</taxon>
    </lineage>
</organism>
<dbReference type="PROSITE" id="PS50078">
    <property type="entry name" value="POLO_BOX"/>
    <property type="match status" value="1"/>
</dbReference>
<accession>A0AA36D0S3</accession>
<keyword evidence="2 7" id="KW-0808">Transferase</keyword>
<feature type="compositionally biased region" description="Polar residues" evidence="8">
    <location>
        <begin position="678"/>
        <end position="697"/>
    </location>
</feature>
<evidence type="ECO:0000256" key="2">
    <source>
        <dbReference type="ARBA" id="ARBA00022679"/>
    </source>
</evidence>
<evidence type="ECO:0000259" key="10">
    <source>
        <dbReference type="PROSITE" id="PS50078"/>
    </source>
</evidence>
<gene>
    <name evidence="11" type="ORF">MSPICULIGERA_LOCUS16179</name>
</gene>
<comment type="similarity">
    <text evidence="7">Belongs to the protein kinase superfamily. Ser/Thr protein kinase family. CDC5/Polo subfamily.</text>
</comment>
<dbReference type="InterPro" id="IPR017441">
    <property type="entry name" value="Protein_kinase_ATP_BS"/>
</dbReference>
<feature type="domain" description="POLO box" evidence="10">
    <location>
        <begin position="464"/>
        <end position="543"/>
    </location>
</feature>
<dbReference type="PROSITE" id="PS00108">
    <property type="entry name" value="PROTEIN_KINASE_ST"/>
    <property type="match status" value="1"/>
</dbReference>
<feature type="non-terminal residue" evidence="11">
    <location>
        <position position="1"/>
    </location>
</feature>
<evidence type="ECO:0000256" key="3">
    <source>
        <dbReference type="ARBA" id="ARBA00022741"/>
    </source>
</evidence>
<protein>
    <recommendedName>
        <fullName evidence="7">Serine/threonine-protein kinase PLK</fullName>
        <ecNumber evidence="7">2.7.11.21</ecNumber>
    </recommendedName>
    <alternativeName>
        <fullName evidence="7">Polo-like kinase</fullName>
    </alternativeName>
</protein>
<dbReference type="PANTHER" id="PTHR24345:SF0">
    <property type="entry name" value="CELL CYCLE SERINE_THREONINE-PROTEIN KINASE CDC5_MSD2"/>
    <property type="match status" value="1"/>
</dbReference>
<feature type="binding site" evidence="6">
    <location>
        <position position="66"/>
    </location>
    <ligand>
        <name>ATP</name>
        <dbReference type="ChEBI" id="CHEBI:30616"/>
    </ligand>
</feature>
<name>A0AA36D0S3_9BILA</name>
<dbReference type="InterPro" id="IPR011009">
    <property type="entry name" value="Kinase-like_dom_sf"/>
</dbReference>
<dbReference type="GO" id="GO:0000776">
    <property type="term" value="C:kinetochore"/>
    <property type="evidence" value="ECO:0007669"/>
    <property type="project" value="TreeGrafter"/>
</dbReference>
<evidence type="ECO:0000256" key="1">
    <source>
        <dbReference type="ARBA" id="ARBA00022527"/>
    </source>
</evidence>
<dbReference type="InterPro" id="IPR000959">
    <property type="entry name" value="POLO_box_dom"/>
</dbReference>
<comment type="caution">
    <text evidence="11">The sequence shown here is derived from an EMBL/GenBank/DDBJ whole genome shotgun (WGS) entry which is preliminary data.</text>
</comment>
<dbReference type="EC" id="2.7.11.21" evidence="7"/>
<dbReference type="GO" id="GO:0005524">
    <property type="term" value="F:ATP binding"/>
    <property type="evidence" value="ECO:0007669"/>
    <property type="project" value="UniProtKB-UniRule"/>
</dbReference>
<dbReference type="InterPro" id="IPR036947">
    <property type="entry name" value="POLO_box_dom_sf"/>
</dbReference>
<evidence type="ECO:0000256" key="8">
    <source>
        <dbReference type="SAM" id="MobiDB-lite"/>
    </source>
</evidence>
<sequence length="697" mass="78574">MNRWPATTHGPRRASPGSPRDFRPPDIIYDRPSGVDYVDPRYLGKGGFGTVWRYSNAATGQHYAVKIIDKLKTIRDSNLSKLKREIDLQTRCCHVNVVNFVDEMIDDQFHYFVLEYCGGGTLLERIDESPYGRLSPKECCLYISGVIEAVLYLFSQRILHRDLKPANVFLVDERNIKLGDFGLAVEAGNGPSRSISGTPNYLAPEVLQRRGHSELTEAWAIGCMLFCMLTGRPPFETDQLEKTYARIMKAEFRWPEFGERGPLLDRASMAVVSRLLRLDPVVRMSVVEIKYSTFYRDHHESQSPTPLKISDLLPPLIPRTPKPGISTLSYRHLPDVYGIGPSTSGELYKRHYGSHHQLMSPRRTGLQTTELTECTAYQPRHLDAPIAYADDEPYANRSQSWVRTTNTRESTPRPFHDSGVGSDPHLLSPRSHVATRLEGYCKELAMLREGRQRLVEIVPEAAIHVSRWIDDTNIFGFCFLLSDGTSTINFCNRGFVAVSPDRGLIRHGMDPFGDSRVETMHQLCSDTFERVKLANNFRRYMEDNLAQAVNDSIWKTLTAPQSDSLPYVYKFHKAPGTLMFLLSTGAVQVNFLDIHYKVVITPSSSANHGMTVHCIDPERGIRAYRVEQGAPESPASANSELLLDLLSTMQPLIQEQKDSFGPPIQNSDGTDRHHRFDTNVTAPTLNPRKASTLSTAC</sequence>
<dbReference type="AlphaFoldDB" id="A0AA36D0S3"/>
<feature type="domain" description="Protein kinase" evidence="9">
    <location>
        <begin position="37"/>
        <end position="295"/>
    </location>
</feature>
<evidence type="ECO:0000256" key="6">
    <source>
        <dbReference type="PROSITE-ProRule" id="PRU10141"/>
    </source>
</evidence>
<keyword evidence="1 7" id="KW-0723">Serine/threonine-protein kinase</keyword>
<feature type="region of interest" description="Disordered" evidence="8">
    <location>
        <begin position="657"/>
        <end position="697"/>
    </location>
</feature>
<feature type="region of interest" description="Disordered" evidence="8">
    <location>
        <begin position="401"/>
        <end position="427"/>
    </location>
</feature>
<dbReference type="SUPFAM" id="SSF82615">
    <property type="entry name" value="Polo-box domain"/>
    <property type="match status" value="2"/>
</dbReference>
<dbReference type="Proteomes" id="UP001177023">
    <property type="component" value="Unassembled WGS sequence"/>
</dbReference>
<evidence type="ECO:0000313" key="12">
    <source>
        <dbReference type="Proteomes" id="UP001177023"/>
    </source>
</evidence>
<dbReference type="InterPro" id="IPR000719">
    <property type="entry name" value="Prot_kinase_dom"/>
</dbReference>
<comment type="catalytic activity">
    <reaction evidence="7">
        <text>L-threonyl-[protein] + ATP = O-phospho-L-threonyl-[protein] + ADP + H(+)</text>
        <dbReference type="Rhea" id="RHEA:46608"/>
        <dbReference type="Rhea" id="RHEA-COMP:11060"/>
        <dbReference type="Rhea" id="RHEA-COMP:11605"/>
        <dbReference type="ChEBI" id="CHEBI:15378"/>
        <dbReference type="ChEBI" id="CHEBI:30013"/>
        <dbReference type="ChEBI" id="CHEBI:30616"/>
        <dbReference type="ChEBI" id="CHEBI:61977"/>
        <dbReference type="ChEBI" id="CHEBI:456216"/>
        <dbReference type="EC" id="2.7.11.21"/>
    </reaction>
</comment>
<dbReference type="GO" id="GO:0005737">
    <property type="term" value="C:cytoplasm"/>
    <property type="evidence" value="ECO:0007669"/>
    <property type="project" value="TreeGrafter"/>
</dbReference>
<dbReference type="GO" id="GO:0000922">
    <property type="term" value="C:spindle pole"/>
    <property type="evidence" value="ECO:0007669"/>
    <property type="project" value="TreeGrafter"/>
</dbReference>
<dbReference type="SMART" id="SM00220">
    <property type="entry name" value="S_TKc"/>
    <property type="match status" value="1"/>
</dbReference>
<dbReference type="GO" id="GO:0005634">
    <property type="term" value="C:nucleus"/>
    <property type="evidence" value="ECO:0007669"/>
    <property type="project" value="TreeGrafter"/>
</dbReference>
<evidence type="ECO:0000256" key="7">
    <source>
        <dbReference type="RuleBase" id="RU361162"/>
    </source>
</evidence>
<dbReference type="InterPro" id="IPR008271">
    <property type="entry name" value="Ser/Thr_kinase_AS"/>
</dbReference>
<dbReference type="EMBL" id="CATQJA010002652">
    <property type="protein sequence ID" value="CAJ0577915.1"/>
    <property type="molecule type" value="Genomic_DNA"/>
</dbReference>
<evidence type="ECO:0000256" key="4">
    <source>
        <dbReference type="ARBA" id="ARBA00022777"/>
    </source>
</evidence>
<dbReference type="GO" id="GO:0007052">
    <property type="term" value="P:mitotic spindle organization"/>
    <property type="evidence" value="ECO:0007669"/>
    <property type="project" value="TreeGrafter"/>
</dbReference>
<dbReference type="Gene3D" id="3.30.1120.30">
    <property type="entry name" value="POLO box domain"/>
    <property type="match status" value="2"/>
</dbReference>
<evidence type="ECO:0000256" key="5">
    <source>
        <dbReference type="ARBA" id="ARBA00022840"/>
    </source>
</evidence>
<dbReference type="PROSITE" id="PS50011">
    <property type="entry name" value="PROTEIN_KINASE_DOM"/>
    <property type="match status" value="1"/>
</dbReference>
<keyword evidence="12" id="KW-1185">Reference proteome</keyword>
<evidence type="ECO:0000259" key="9">
    <source>
        <dbReference type="PROSITE" id="PS50011"/>
    </source>
</evidence>
<dbReference type="Gene3D" id="1.10.510.10">
    <property type="entry name" value="Transferase(Phosphotransferase) domain 1"/>
    <property type="match status" value="1"/>
</dbReference>
<dbReference type="GO" id="GO:0004674">
    <property type="term" value="F:protein serine/threonine kinase activity"/>
    <property type="evidence" value="ECO:0007669"/>
    <property type="project" value="UniProtKB-KW"/>
</dbReference>
<keyword evidence="4 7" id="KW-0418">Kinase</keyword>
<proteinExistence type="inferred from homology"/>
<evidence type="ECO:0000313" key="11">
    <source>
        <dbReference type="EMBL" id="CAJ0577915.1"/>
    </source>
</evidence>
<feature type="region of interest" description="Disordered" evidence="8">
    <location>
        <begin position="1"/>
        <end position="25"/>
    </location>
</feature>
<keyword evidence="3 6" id="KW-0547">Nucleotide-binding</keyword>
<dbReference type="SUPFAM" id="SSF56112">
    <property type="entry name" value="Protein kinase-like (PK-like)"/>
    <property type="match status" value="1"/>
</dbReference>
<keyword evidence="5 6" id="KW-0067">ATP-binding</keyword>
<reference evidence="11" key="1">
    <citation type="submission" date="2023-06" db="EMBL/GenBank/DDBJ databases">
        <authorList>
            <person name="Delattre M."/>
        </authorList>
    </citation>
    <scope>NUCLEOTIDE SEQUENCE</scope>
    <source>
        <strain evidence="11">AF72</strain>
    </source>
</reference>